<organism evidence="2 3">
    <name type="scientific">Trypanosoma brucei brucei (strain 927/4 GUTat10.1)</name>
    <dbReference type="NCBI Taxonomy" id="185431"/>
    <lineage>
        <taxon>Eukaryota</taxon>
        <taxon>Discoba</taxon>
        <taxon>Euglenozoa</taxon>
        <taxon>Kinetoplastea</taxon>
        <taxon>Metakinetoplastina</taxon>
        <taxon>Trypanosomatida</taxon>
        <taxon>Trypanosomatidae</taxon>
        <taxon>Trypanosoma</taxon>
    </lineage>
</organism>
<feature type="transmembrane region" description="Helical" evidence="1">
    <location>
        <begin position="21"/>
        <end position="39"/>
    </location>
</feature>
<feature type="transmembrane region" description="Helical" evidence="1">
    <location>
        <begin position="59"/>
        <end position="80"/>
    </location>
</feature>
<dbReference type="AlphaFoldDB" id="Q4GYV7"/>
<keyword evidence="1" id="KW-1133">Transmembrane helix</keyword>
<reference evidence="3" key="2">
    <citation type="journal article" date="2005" name="Science">
        <title>The genome of the African trypanosome Trypanosoma brucei.</title>
        <authorList>
            <person name="Berriman M."/>
            <person name="Ghedin E."/>
            <person name="Hertz-Fowler C."/>
            <person name="Blandin G."/>
            <person name="Renauld H."/>
            <person name="Bartholomeu D.C."/>
            <person name="Lennard N.J."/>
            <person name="Caler E."/>
            <person name="Hamlin N.E."/>
            <person name="Haas B."/>
            <person name="Bohme U."/>
            <person name="Hannick L."/>
            <person name="Aslett M.A."/>
            <person name="Shallom J."/>
            <person name="Marcello L."/>
            <person name="Hou L."/>
            <person name="Wickstead B."/>
            <person name="Alsmark U.C."/>
            <person name="Arrowsmith C."/>
            <person name="Atkin R.J."/>
            <person name="Barron A.J."/>
            <person name="Bringaud F."/>
            <person name="Brooks K."/>
            <person name="Carrington M."/>
            <person name="Cherevach I."/>
            <person name="Chillingworth T.J."/>
            <person name="Churcher C."/>
            <person name="Clark L.N."/>
            <person name="Corton C.H."/>
            <person name="Cronin A."/>
            <person name="Davies R.M."/>
            <person name="Doggett J."/>
            <person name="Djikeng A."/>
            <person name="Feldblyum T."/>
            <person name="Field M.C."/>
            <person name="Fraser A."/>
            <person name="Goodhead I."/>
            <person name="Hance Z."/>
            <person name="Harper D."/>
            <person name="Harris B.R."/>
            <person name="Hauser H."/>
            <person name="Hostetler J."/>
            <person name="Ivens A."/>
            <person name="Jagels K."/>
            <person name="Johnson D."/>
            <person name="Johnson J."/>
            <person name="Jones K."/>
            <person name="Kerhornou A.X."/>
            <person name="Koo H."/>
            <person name="Larke N."/>
            <person name="Landfear S."/>
            <person name="Larkin C."/>
            <person name="Leech V."/>
            <person name="Line A."/>
            <person name="Lord A."/>
            <person name="Macleod A."/>
            <person name="Mooney P.J."/>
            <person name="Moule S."/>
            <person name="Martin D.M."/>
            <person name="Morgan G.W."/>
            <person name="Mungall K."/>
            <person name="Norbertczak H."/>
            <person name="Ormond D."/>
            <person name="Pai G."/>
            <person name="Peacock C.S."/>
            <person name="Peterson J."/>
            <person name="Quail M.A."/>
            <person name="Rabbinowitsch E."/>
            <person name="Rajandream M.A."/>
            <person name="Reitter C."/>
            <person name="Salzberg S.L."/>
            <person name="Sanders M."/>
            <person name="Schobel S."/>
            <person name="Sharp S."/>
            <person name="Simmonds M."/>
            <person name="Simpson A.J."/>
            <person name="Tallon L."/>
            <person name="Turner C.M."/>
            <person name="Tait A."/>
            <person name="Tivey A.R."/>
            <person name="Van Aken S."/>
            <person name="Walker D."/>
            <person name="Wanless D."/>
            <person name="Wang S."/>
            <person name="White B."/>
            <person name="White O."/>
            <person name="Whitehead S."/>
            <person name="Woodward J."/>
            <person name="Wortman J."/>
            <person name="Adams M.D."/>
            <person name="Embley T.M."/>
            <person name="Gull K."/>
            <person name="Ullu E."/>
            <person name="Barry J.D."/>
            <person name="Fairlamb A.H."/>
            <person name="Opperdoes F."/>
            <person name="Barrell B.G."/>
            <person name="Donelson J.E."/>
            <person name="Hall N."/>
            <person name="Fraser C.M."/>
            <person name="Melville S.E."/>
            <person name="El-Sayed N.M."/>
        </authorList>
    </citation>
    <scope>NUCLEOTIDE SEQUENCE [LARGE SCALE GENOMIC DNA]</scope>
    <source>
        <strain evidence="3">927/4 GUTat10.1</strain>
    </source>
</reference>
<reference evidence="2 3" key="1">
    <citation type="journal article" date="2003" name="Nucleic Acids Res.">
        <title>The DNA sequence of chromosome I of an African trypanosome: gene content, chromosome organisation, recombination and polymorphism.</title>
        <authorList>
            <person name="Hall N."/>
            <person name="Berriman M."/>
            <person name="Lennard N.J."/>
            <person name="Harris B.R."/>
            <person name="Hertz-Fowler C."/>
            <person name="Bart-Delabesse E.N."/>
            <person name="Gerrare C.S."/>
            <person name="Atkin R.J."/>
            <person name="Barron A.J."/>
            <person name="Bowman S."/>
            <person name="Bray-Allen S.P."/>
            <person name="Bringaud F."/>
            <person name="Clark L.N."/>
            <person name="Corton C.H."/>
            <person name="Cronin A."/>
            <person name="Davies R."/>
            <person name="Doggett J."/>
            <person name="Fraser A."/>
            <person name="Gruter E."/>
            <person name="Hall S."/>
            <person name="Harper A.D."/>
            <person name="Kay M.P."/>
            <person name="Leech V."/>
            <person name="Mayes R."/>
            <person name="Price C."/>
            <person name="Quail M.A."/>
            <person name="Rabbinowitch E."/>
            <person name="Reitter C."/>
            <person name="Rutherford K."/>
            <person name="Sasse J."/>
            <person name="Sharp S."/>
            <person name="Shownkeen R."/>
            <person name="Macleod A."/>
            <person name="Taylor S."/>
            <person name="Tweedie A."/>
            <person name="Turner C.M.R."/>
            <person name="Tait A."/>
            <person name="Gull K."/>
            <person name="Barrell B."/>
            <person name="Melville S.E."/>
        </authorList>
    </citation>
    <scope>NUCLEOTIDE SEQUENCE [LARGE SCALE GENOMIC DNA]</scope>
    <source>
        <strain evidence="2 3">927/4 GUTat10.1</strain>
    </source>
</reference>
<dbReference type="KEGG" id="tbr:TB927.1.2650"/>
<dbReference type="RefSeq" id="XP_001218964.1">
    <property type="nucleotide sequence ID" value="XM_001218963.1"/>
</dbReference>
<evidence type="ECO:0000256" key="1">
    <source>
        <dbReference type="SAM" id="Phobius"/>
    </source>
</evidence>
<keyword evidence="1" id="KW-0472">Membrane</keyword>
<dbReference type="InParanoid" id="Q4GYV7"/>
<name>Q4GYV7_TRYB2</name>
<accession>Q4GYV7</accession>
<sequence length="83" mass="9403">MSLLLRLCVRLKELRQGFHAAVFHAKINAPTRLFIYIFFPSPPLPSPLFMSRTHFTPNVIIIIVIVDVAAIFSVPHRCALLCC</sequence>
<dbReference type="PaxDb" id="5691-CAJ16414"/>
<dbReference type="Proteomes" id="UP000008524">
    <property type="component" value="Chromosome 1"/>
</dbReference>
<dbReference type="EMBL" id="AL929603">
    <property type="protein sequence ID" value="CAJ16414.1"/>
    <property type="molecule type" value="Genomic_DNA"/>
</dbReference>
<keyword evidence="3" id="KW-1185">Reference proteome</keyword>
<gene>
    <name evidence="2" type="ORF">TB927.1.2650</name>
</gene>
<proteinExistence type="predicted"/>
<evidence type="ECO:0000313" key="3">
    <source>
        <dbReference type="Proteomes" id="UP000008524"/>
    </source>
</evidence>
<evidence type="ECO:0000313" key="2">
    <source>
        <dbReference type="EMBL" id="CAJ16414.1"/>
    </source>
</evidence>
<protein>
    <submittedName>
        <fullName evidence="2">Uncharacterized protein</fullName>
    </submittedName>
</protein>
<dbReference type="GeneID" id="4357335"/>
<keyword evidence="1" id="KW-0812">Transmembrane</keyword>